<evidence type="ECO:0000256" key="1">
    <source>
        <dbReference type="SAM" id="Phobius"/>
    </source>
</evidence>
<keyword evidence="3" id="KW-1185">Reference proteome</keyword>
<keyword evidence="1" id="KW-0472">Membrane</keyword>
<accession>A0A1H4APJ1</accession>
<evidence type="ECO:0000313" key="2">
    <source>
        <dbReference type="EMBL" id="SEA37813.1"/>
    </source>
</evidence>
<keyword evidence="1" id="KW-1133">Transmembrane helix</keyword>
<feature type="transmembrane region" description="Helical" evidence="1">
    <location>
        <begin position="401"/>
        <end position="420"/>
    </location>
</feature>
<sequence length="431" mass="48024">MPPSNHPMQHPHRVMLHNEIHARPPEALAAPLAIAHIVMLADAAGREASRTHVAALLRDHHMALPDAQTTHLRMDFGAFRIRWELHTEFVSWTFMVPTPAEAFGEREPASAIDAVPHEWLAALPGQCLCSLNLWVLPTHQFGSGSLVKHVLHEDTLVASTVADGHGELYTDFAIHADGFSRMVLLAGGMTPRRLGRLVQRLLEIETYRMAALLGLPAAREAATVLAFAERELAALADAIRTANRDAEPALLDRLTRLAGQVESQYAATHSRFSASSAYFELLDRRIQDIAESRLAGMQTIREFMDRRLTPARSTCEWATRRQDALSQRVSRMSNLLRTRVEIEQQQSSQALLATMNQRQDLQLKLQSTVEGLSVAAITYYIVGLVSYLAKGAQKLGWPLSPETTAAVAIPLVALGVWWSLRRMHHRMFRAH</sequence>
<reference evidence="3" key="1">
    <citation type="submission" date="2016-10" db="EMBL/GenBank/DDBJ databases">
        <authorList>
            <person name="Varghese N."/>
            <person name="Submissions S."/>
        </authorList>
    </citation>
    <scope>NUCLEOTIDE SEQUENCE [LARGE SCALE GENOMIC DNA]</scope>
    <source>
        <strain evidence="3">DSM 25157</strain>
    </source>
</reference>
<dbReference type="Pfam" id="PF11902">
    <property type="entry name" value="DUF3422"/>
    <property type="match status" value="1"/>
</dbReference>
<dbReference type="EMBL" id="FNQJ01000011">
    <property type="protein sequence ID" value="SEA37813.1"/>
    <property type="molecule type" value="Genomic_DNA"/>
</dbReference>
<evidence type="ECO:0000313" key="3">
    <source>
        <dbReference type="Proteomes" id="UP000199002"/>
    </source>
</evidence>
<feature type="transmembrane region" description="Helical" evidence="1">
    <location>
        <begin position="368"/>
        <end position="389"/>
    </location>
</feature>
<keyword evidence="1" id="KW-0812">Transmembrane</keyword>
<organism evidence="2 3">
    <name type="scientific">Acidovorax soli</name>
    <dbReference type="NCBI Taxonomy" id="592050"/>
    <lineage>
        <taxon>Bacteria</taxon>
        <taxon>Pseudomonadati</taxon>
        <taxon>Pseudomonadota</taxon>
        <taxon>Betaproteobacteria</taxon>
        <taxon>Burkholderiales</taxon>
        <taxon>Comamonadaceae</taxon>
        <taxon>Acidovorax</taxon>
    </lineage>
</organism>
<name>A0A1H4APJ1_9BURK</name>
<proteinExistence type="predicted"/>
<dbReference type="InterPro" id="IPR021830">
    <property type="entry name" value="DUF3422"/>
</dbReference>
<dbReference type="RefSeq" id="WP_092698081.1">
    <property type="nucleotide sequence ID" value="NZ_CAXIRI010000062.1"/>
</dbReference>
<dbReference type="Proteomes" id="UP000199002">
    <property type="component" value="Unassembled WGS sequence"/>
</dbReference>
<gene>
    <name evidence="2" type="ORF">SAMN05421875_11129</name>
</gene>
<dbReference type="STRING" id="592050.SAMN05421875_11129"/>
<protein>
    <submittedName>
        <fullName evidence="2">Uncharacterized membrane-anchored protein</fullName>
    </submittedName>
</protein>
<dbReference type="AlphaFoldDB" id="A0A1H4APJ1"/>
<dbReference type="GeneID" id="34232510"/>